<dbReference type="InterPro" id="IPR026893">
    <property type="entry name" value="Tyr/Ser_Pase_IphP-type"/>
</dbReference>
<dbReference type="PANTHER" id="PTHR31126">
    <property type="entry name" value="TYROSINE-PROTEIN PHOSPHATASE"/>
    <property type="match status" value="1"/>
</dbReference>
<reference evidence="1 2" key="1">
    <citation type="submission" date="2014-04" db="EMBL/GenBank/DDBJ databases">
        <authorList>
            <consortium name="DOE Joint Genome Institute"/>
            <person name="Kuo A."/>
            <person name="Girlanda M."/>
            <person name="Perotto S."/>
            <person name="Kohler A."/>
            <person name="Nagy L.G."/>
            <person name="Floudas D."/>
            <person name="Copeland A."/>
            <person name="Barry K.W."/>
            <person name="Cichocki N."/>
            <person name="Veneault-Fourrey C."/>
            <person name="LaButti K."/>
            <person name="Lindquist E.A."/>
            <person name="Lipzen A."/>
            <person name="Lundell T."/>
            <person name="Morin E."/>
            <person name="Murat C."/>
            <person name="Sun H."/>
            <person name="Tunlid A."/>
            <person name="Henrissat B."/>
            <person name="Grigoriev I.V."/>
            <person name="Hibbett D.S."/>
            <person name="Martin F."/>
            <person name="Nordberg H.P."/>
            <person name="Cantor M.N."/>
            <person name="Hua S.X."/>
        </authorList>
    </citation>
    <scope>NUCLEOTIDE SEQUENCE [LARGE SCALE GENOMIC DNA]</scope>
    <source>
        <strain evidence="1 2">MUT 4182</strain>
    </source>
</reference>
<dbReference type="InterPro" id="IPR029021">
    <property type="entry name" value="Prot-tyrosine_phosphatase-like"/>
</dbReference>
<dbReference type="AlphaFoldDB" id="A0A0C3L9A5"/>
<dbReference type="STRING" id="1051891.A0A0C3L9A5"/>
<keyword evidence="2" id="KW-1185">Reference proteome</keyword>
<dbReference type="HOGENOM" id="CLU_057546_1_3_1"/>
<reference evidence="2" key="2">
    <citation type="submission" date="2015-01" db="EMBL/GenBank/DDBJ databases">
        <title>Evolutionary Origins and Diversification of the Mycorrhizal Mutualists.</title>
        <authorList>
            <consortium name="DOE Joint Genome Institute"/>
            <consortium name="Mycorrhizal Genomics Consortium"/>
            <person name="Kohler A."/>
            <person name="Kuo A."/>
            <person name="Nagy L.G."/>
            <person name="Floudas D."/>
            <person name="Copeland A."/>
            <person name="Barry K.W."/>
            <person name="Cichocki N."/>
            <person name="Veneault-Fourrey C."/>
            <person name="LaButti K."/>
            <person name="Lindquist E.A."/>
            <person name="Lipzen A."/>
            <person name="Lundell T."/>
            <person name="Morin E."/>
            <person name="Murat C."/>
            <person name="Riley R."/>
            <person name="Ohm R."/>
            <person name="Sun H."/>
            <person name="Tunlid A."/>
            <person name="Henrissat B."/>
            <person name="Grigoriev I.V."/>
            <person name="Hibbett D.S."/>
            <person name="Martin F."/>
        </authorList>
    </citation>
    <scope>NUCLEOTIDE SEQUENCE [LARGE SCALE GENOMIC DNA]</scope>
    <source>
        <strain evidence="2">MUT 4182</strain>
    </source>
</reference>
<evidence type="ECO:0000313" key="1">
    <source>
        <dbReference type="EMBL" id="KIO30403.1"/>
    </source>
</evidence>
<accession>A0A0C3L9A5</accession>
<dbReference type="PANTHER" id="PTHR31126:SF1">
    <property type="entry name" value="TYROSINE SPECIFIC PROTEIN PHOSPHATASES DOMAIN-CONTAINING PROTEIN"/>
    <property type="match status" value="1"/>
</dbReference>
<evidence type="ECO:0000313" key="2">
    <source>
        <dbReference type="Proteomes" id="UP000054248"/>
    </source>
</evidence>
<evidence type="ECO:0008006" key="3">
    <source>
        <dbReference type="Google" id="ProtNLM"/>
    </source>
</evidence>
<dbReference type="GO" id="GO:0004721">
    <property type="term" value="F:phosphoprotein phosphatase activity"/>
    <property type="evidence" value="ECO:0007669"/>
    <property type="project" value="InterPro"/>
</dbReference>
<name>A0A0C3L9A5_9AGAM</name>
<dbReference type="OrthoDB" id="9988524at2759"/>
<dbReference type="InterPro" id="IPR016130">
    <property type="entry name" value="Tyr_Pase_AS"/>
</dbReference>
<dbReference type="EMBL" id="KN822972">
    <property type="protein sequence ID" value="KIO30403.1"/>
    <property type="molecule type" value="Genomic_DNA"/>
</dbReference>
<sequence length="281" mass="30680">MDDLSVLETSVLEPLAPTFVKTILAAPPFYQIQGVLNVRSIPLPPTSSTRGLVLRSGETNNITPLGKLKLSQELGITKIFDLRSDKERAKFGSDSALNIPDVEIVCVPARTVEPKEDLKTIFGKFGGNGDQGFVDAYRSTLEQGKKAYGRIFEFLRDELHNGNGCLIHCSLGKDRTALAAMLILDLAGVPDEEIMKDYALTRVGAEPVREATVARFAELLQDPEIAESTVNALGCRPSAMRATLNMLREEYGGAAGYLKNHLGFSNDDVGRIVENLTSRRN</sequence>
<dbReference type="Pfam" id="PF13350">
    <property type="entry name" value="Y_phosphatase3"/>
    <property type="match status" value="1"/>
</dbReference>
<gene>
    <name evidence="1" type="ORF">M407DRAFT_20470</name>
</gene>
<dbReference type="Proteomes" id="UP000054248">
    <property type="component" value="Unassembled WGS sequence"/>
</dbReference>
<organism evidence="1 2">
    <name type="scientific">Tulasnella calospora MUT 4182</name>
    <dbReference type="NCBI Taxonomy" id="1051891"/>
    <lineage>
        <taxon>Eukaryota</taxon>
        <taxon>Fungi</taxon>
        <taxon>Dikarya</taxon>
        <taxon>Basidiomycota</taxon>
        <taxon>Agaricomycotina</taxon>
        <taxon>Agaricomycetes</taxon>
        <taxon>Cantharellales</taxon>
        <taxon>Tulasnellaceae</taxon>
        <taxon>Tulasnella</taxon>
    </lineage>
</organism>
<proteinExistence type="predicted"/>
<dbReference type="PROSITE" id="PS00383">
    <property type="entry name" value="TYR_PHOSPHATASE_1"/>
    <property type="match status" value="1"/>
</dbReference>
<dbReference type="Gene3D" id="3.90.190.10">
    <property type="entry name" value="Protein tyrosine phosphatase superfamily"/>
    <property type="match status" value="1"/>
</dbReference>
<protein>
    <recommendedName>
        <fullName evidence="3">Tyrosine specific protein phosphatases domain-containing protein</fullName>
    </recommendedName>
</protein>
<dbReference type="SUPFAM" id="SSF52799">
    <property type="entry name" value="(Phosphotyrosine protein) phosphatases II"/>
    <property type="match status" value="1"/>
</dbReference>